<evidence type="ECO:0000313" key="3">
    <source>
        <dbReference type="Proteomes" id="UP001157733"/>
    </source>
</evidence>
<keyword evidence="3" id="KW-1185">Reference proteome</keyword>
<dbReference type="CDD" id="cd12105">
    <property type="entry name" value="HmuY"/>
    <property type="match status" value="1"/>
</dbReference>
<accession>A0ABN8W3W1</accession>
<organism evidence="2 3">
    <name type="scientific">Nitrospina watsonii</name>
    <dbReference type="NCBI Taxonomy" id="1323948"/>
    <lineage>
        <taxon>Bacteria</taxon>
        <taxon>Pseudomonadati</taxon>
        <taxon>Nitrospinota/Tectimicrobiota group</taxon>
        <taxon>Nitrospinota</taxon>
        <taxon>Nitrospinia</taxon>
        <taxon>Nitrospinales</taxon>
        <taxon>Nitrospinaceae</taxon>
        <taxon>Nitrospina</taxon>
    </lineage>
</organism>
<sequence length="262" mass="29798">MSEPFNSPLHDNEPVPAGTPKKPKLWRNLFILNLCVTLLLIAVWWLPVKLAELNKTMDEPSMEATKKTGPDNMGRTLKTELAPDTKLLKSRVVVVDARDDQNWRYYDFSRGGPVQIHDRTSMEWDLAFRRGKIISNGGASNKFGKAGLMDMGEVSYDAVEEVPLDRDFVKDTSTQTETESPVLAQWYKYNYITHKLTARKNIYILRTAEGNYAKIQFQNFYCADKQPGCIQMKYAYQANGSANFLKNSGTFSTTSVMENPKM</sequence>
<evidence type="ECO:0000256" key="1">
    <source>
        <dbReference type="SAM" id="Phobius"/>
    </source>
</evidence>
<feature type="transmembrane region" description="Helical" evidence="1">
    <location>
        <begin position="29"/>
        <end position="47"/>
    </location>
</feature>
<protein>
    <recommendedName>
        <fullName evidence="4">Methanolan biosynthesis EpsI domain-containing protein</fullName>
    </recommendedName>
</protein>
<keyword evidence="1" id="KW-0472">Membrane</keyword>
<dbReference type="Proteomes" id="UP001157733">
    <property type="component" value="Chromosome"/>
</dbReference>
<evidence type="ECO:0000313" key="2">
    <source>
        <dbReference type="EMBL" id="CAI2718941.1"/>
    </source>
</evidence>
<keyword evidence="1" id="KW-1133">Transmembrane helix</keyword>
<name>A0ABN8W3W1_9BACT</name>
<dbReference type="EMBL" id="OX336137">
    <property type="protein sequence ID" value="CAI2718941.1"/>
    <property type="molecule type" value="Genomic_DNA"/>
</dbReference>
<proteinExistence type="predicted"/>
<reference evidence="2 3" key="1">
    <citation type="submission" date="2022-09" db="EMBL/GenBank/DDBJ databases">
        <authorList>
            <person name="Kop L."/>
        </authorList>
    </citation>
    <scope>NUCLEOTIDE SEQUENCE [LARGE SCALE GENOMIC DNA]</scope>
    <source>
        <strain evidence="2 3">347</strain>
    </source>
</reference>
<evidence type="ECO:0008006" key="4">
    <source>
        <dbReference type="Google" id="ProtNLM"/>
    </source>
</evidence>
<dbReference type="RefSeq" id="WP_282011807.1">
    <property type="nucleotide sequence ID" value="NZ_OX336137.1"/>
</dbReference>
<keyword evidence="1" id="KW-0812">Transmembrane</keyword>
<gene>
    <name evidence="2" type="ORF">NSPWAT_2085</name>
</gene>
<dbReference type="Pfam" id="PF14064">
    <property type="entry name" value="HmuY"/>
    <property type="match status" value="1"/>
</dbReference>
<dbReference type="InterPro" id="IPR025921">
    <property type="entry name" value="HmuY"/>
</dbReference>